<dbReference type="InterPro" id="IPR050109">
    <property type="entry name" value="HTH-type_TetR-like_transc_reg"/>
</dbReference>
<reference evidence="5" key="1">
    <citation type="journal article" date="2019" name="Int. J. Syst. Evol. Microbiol.">
        <title>The Global Catalogue of Microorganisms (GCM) 10K type strain sequencing project: providing services to taxonomists for standard genome sequencing and annotation.</title>
        <authorList>
            <consortium name="The Broad Institute Genomics Platform"/>
            <consortium name="The Broad Institute Genome Sequencing Center for Infectious Disease"/>
            <person name="Wu L."/>
            <person name="Ma J."/>
        </authorList>
    </citation>
    <scope>NUCLEOTIDE SEQUENCE [LARGE SCALE GENOMIC DNA]</scope>
    <source>
        <strain evidence="5">KCTC 23707</strain>
    </source>
</reference>
<dbReference type="Proteomes" id="UP001597373">
    <property type="component" value="Unassembled WGS sequence"/>
</dbReference>
<dbReference type="InterPro" id="IPR009057">
    <property type="entry name" value="Homeodomain-like_sf"/>
</dbReference>
<dbReference type="SUPFAM" id="SSF46689">
    <property type="entry name" value="Homeodomain-like"/>
    <property type="match status" value="1"/>
</dbReference>
<evidence type="ECO:0000256" key="1">
    <source>
        <dbReference type="ARBA" id="ARBA00023125"/>
    </source>
</evidence>
<name>A0ABW5DGQ0_9HYPH</name>
<accession>A0ABW5DGQ0</accession>
<protein>
    <submittedName>
        <fullName evidence="4">TetR/AcrR family transcriptional regulator</fullName>
    </submittedName>
</protein>
<comment type="caution">
    <text evidence="4">The sequence shown here is derived from an EMBL/GenBank/DDBJ whole genome shotgun (WGS) entry which is preliminary data.</text>
</comment>
<dbReference type="InterPro" id="IPR001647">
    <property type="entry name" value="HTH_TetR"/>
</dbReference>
<feature type="DNA-binding region" description="H-T-H motif" evidence="2">
    <location>
        <begin position="44"/>
        <end position="63"/>
    </location>
</feature>
<sequence>MIDRDLLRKAAAAGPDKVVRHLSRADWLGAAVEIFVQEGVESVRITRLADALSVTRGSFYWHFRDRDDLLDGLINFWAEKNTAAMLAAIENKPSLLEGILGIFDAWLDPERFDPRLDEAMRDWARRSERVRKVVAEADETRVKAIESLFLRFGYKSPDAFIRARSLYFTQLGYYAVRLDEPLASRLQYLEAYYETFTGVPLDPEVAAAYRRKHGVA</sequence>
<dbReference type="Gene3D" id="1.10.357.10">
    <property type="entry name" value="Tetracycline Repressor, domain 2"/>
    <property type="match status" value="1"/>
</dbReference>
<dbReference type="EMBL" id="JBHUIR010000021">
    <property type="protein sequence ID" value="MFD2259569.1"/>
    <property type="molecule type" value="Genomic_DNA"/>
</dbReference>
<dbReference type="PROSITE" id="PS50977">
    <property type="entry name" value="HTH_TETR_2"/>
    <property type="match status" value="1"/>
</dbReference>
<keyword evidence="1 2" id="KW-0238">DNA-binding</keyword>
<keyword evidence="5" id="KW-1185">Reference proteome</keyword>
<evidence type="ECO:0000313" key="5">
    <source>
        <dbReference type="Proteomes" id="UP001597373"/>
    </source>
</evidence>
<dbReference type="Pfam" id="PF00440">
    <property type="entry name" value="TetR_N"/>
    <property type="match status" value="1"/>
</dbReference>
<dbReference type="PRINTS" id="PR00455">
    <property type="entry name" value="HTHTETR"/>
</dbReference>
<feature type="domain" description="HTH tetR-type" evidence="3">
    <location>
        <begin position="21"/>
        <end position="81"/>
    </location>
</feature>
<dbReference type="PANTHER" id="PTHR30055:SF239">
    <property type="entry name" value="TRANSCRIPTIONAL REGULATORY PROTEIN"/>
    <property type="match status" value="1"/>
</dbReference>
<dbReference type="PANTHER" id="PTHR30055">
    <property type="entry name" value="HTH-TYPE TRANSCRIPTIONAL REGULATOR RUTR"/>
    <property type="match status" value="1"/>
</dbReference>
<dbReference type="RefSeq" id="WP_345099016.1">
    <property type="nucleotide sequence ID" value="NZ_BAABGS010000020.1"/>
</dbReference>
<evidence type="ECO:0000259" key="3">
    <source>
        <dbReference type="PROSITE" id="PS50977"/>
    </source>
</evidence>
<evidence type="ECO:0000256" key="2">
    <source>
        <dbReference type="PROSITE-ProRule" id="PRU00335"/>
    </source>
</evidence>
<gene>
    <name evidence="4" type="ORF">ACFSMZ_07295</name>
</gene>
<evidence type="ECO:0000313" key="4">
    <source>
        <dbReference type="EMBL" id="MFD2259569.1"/>
    </source>
</evidence>
<organism evidence="4 5">
    <name type="scientific">Chelativorans composti</name>
    <dbReference type="NCBI Taxonomy" id="768533"/>
    <lineage>
        <taxon>Bacteria</taxon>
        <taxon>Pseudomonadati</taxon>
        <taxon>Pseudomonadota</taxon>
        <taxon>Alphaproteobacteria</taxon>
        <taxon>Hyphomicrobiales</taxon>
        <taxon>Phyllobacteriaceae</taxon>
        <taxon>Chelativorans</taxon>
    </lineage>
</organism>
<proteinExistence type="predicted"/>